<protein>
    <submittedName>
        <fullName evidence="2">Phosphoesterase</fullName>
    </submittedName>
</protein>
<dbReference type="NCBIfam" id="TIGR02276">
    <property type="entry name" value="beta_rpt_yvtn"/>
    <property type="match status" value="1"/>
</dbReference>
<dbReference type="PANTHER" id="PTHR47197:SF3">
    <property type="entry name" value="DIHYDRO-HEME D1 DEHYDROGENASE"/>
    <property type="match status" value="1"/>
</dbReference>
<keyword evidence="3" id="KW-1185">Reference proteome</keyword>
<feature type="region of interest" description="Disordered" evidence="1">
    <location>
        <begin position="433"/>
        <end position="453"/>
    </location>
</feature>
<comment type="caution">
    <text evidence="2">The sequence shown here is derived from an EMBL/GenBank/DDBJ whole genome shotgun (WGS) entry which is preliminary data.</text>
</comment>
<accession>A0ABU0XE73</accession>
<dbReference type="InterPro" id="IPR017850">
    <property type="entry name" value="Alkaline_phosphatase_core_sf"/>
</dbReference>
<dbReference type="SUPFAM" id="SSF75011">
    <property type="entry name" value="3-carboxy-cis,cis-mucoante lactonizing enzyme"/>
    <property type="match status" value="1"/>
</dbReference>
<evidence type="ECO:0000313" key="2">
    <source>
        <dbReference type="EMBL" id="MDQ4212913.1"/>
    </source>
</evidence>
<dbReference type="InterPro" id="IPR015943">
    <property type="entry name" value="WD40/YVTN_repeat-like_dom_sf"/>
</dbReference>
<dbReference type="EMBL" id="JAVFCB010000002">
    <property type="protein sequence ID" value="MDQ4212913.1"/>
    <property type="molecule type" value="Genomic_DNA"/>
</dbReference>
<feature type="compositionally biased region" description="Polar residues" evidence="1">
    <location>
        <begin position="436"/>
        <end position="453"/>
    </location>
</feature>
<gene>
    <name evidence="2" type="ORF">RBR11_03205</name>
</gene>
<feature type="compositionally biased region" description="Polar residues" evidence="1">
    <location>
        <begin position="952"/>
        <end position="961"/>
    </location>
</feature>
<dbReference type="PANTHER" id="PTHR47197">
    <property type="entry name" value="PROTEIN NIRF"/>
    <property type="match status" value="1"/>
</dbReference>
<organism evidence="2 3">
    <name type="scientific">Microbacterium capsulatum</name>
    <dbReference type="NCBI Taxonomy" id="3041921"/>
    <lineage>
        <taxon>Bacteria</taxon>
        <taxon>Bacillati</taxon>
        <taxon>Actinomycetota</taxon>
        <taxon>Actinomycetes</taxon>
        <taxon>Micrococcales</taxon>
        <taxon>Microbacteriaceae</taxon>
        <taxon>Microbacterium</taxon>
    </lineage>
</organism>
<dbReference type="Proteomes" id="UP001230289">
    <property type="component" value="Unassembled WGS sequence"/>
</dbReference>
<dbReference type="InterPro" id="IPR051200">
    <property type="entry name" value="Host-pathogen_enzymatic-act"/>
</dbReference>
<reference evidence="2 3" key="1">
    <citation type="submission" date="2023-08" db="EMBL/GenBank/DDBJ databases">
        <title>Microbacterium sp. nov., isolated from a waste landfill.</title>
        <authorList>
            <person name="Wen W."/>
        </authorList>
    </citation>
    <scope>NUCLEOTIDE SEQUENCE [LARGE SCALE GENOMIC DNA]</scope>
    <source>
        <strain evidence="2 3">ASV81</strain>
    </source>
</reference>
<dbReference type="Gene3D" id="3.40.720.10">
    <property type="entry name" value="Alkaline Phosphatase, subunit A"/>
    <property type="match status" value="1"/>
</dbReference>
<dbReference type="RefSeq" id="WP_308487861.1">
    <property type="nucleotide sequence ID" value="NZ_JAVFCB010000002.1"/>
</dbReference>
<name>A0ABU0XE73_9MICO</name>
<evidence type="ECO:0000313" key="3">
    <source>
        <dbReference type="Proteomes" id="UP001230289"/>
    </source>
</evidence>
<dbReference type="SUPFAM" id="SSF53649">
    <property type="entry name" value="Alkaline phosphatase-like"/>
    <property type="match status" value="1"/>
</dbReference>
<evidence type="ECO:0000256" key="1">
    <source>
        <dbReference type="SAM" id="MobiDB-lite"/>
    </source>
</evidence>
<dbReference type="Gene3D" id="2.130.10.10">
    <property type="entry name" value="YVTN repeat-like/Quinoprotein amine dehydrogenase"/>
    <property type="match status" value="2"/>
</dbReference>
<sequence length="961" mass="101088">MHGNSPRRGPDRLRRISSFARGRRGLTVIAAGCALALLGGSAAVASTIAFGQQQVGATYDSGEQIASNQTIRPLGDRLMTPFGKIMGSTVSPDGRFLVATSADRSVDLQVFDLQTYKPVAAAGTLASASFATAASKAGFSGMAYQKISDGTVGQEAPVFSPDGKFLFAPVATGVVRYPFNADGSLGTGTKIALPTVNGQKALTAGMTFSPDGSVLYAAVNGQNAVAAIDPVAGTVANTFAVGIAPRQLAFVGTKLYVSNEGGRTAAAGEATMGSYGTQVPADTNLGTSTTGTVSVIDTANPAAAAASIAVQLHPTAMHLDGTTLYVANTNSDSVSVIDTRSGNVVQTILTQPWASSQVGYEPTSITMQRDHLLVSLGRANAVAVYKVDQKNPQEPASYLGLLPTDYFPETLAAVNGSIIVSNTRGIDARGPELTYNKGQGTTPATGHGTHSTTASLTRFALPADDQLQKYTDTVFAQNGWTGGSVKQAEGAQGQGQPAVAVPKRVGDPSAITHVFLIVKENRSYDQLYGDMKQGNGDPSLTQFGQKVSPNQHALATQFGLYDNTYDIGTNSAEGHNWLMQGDNPAYTETSAGEYARSYDTEEDVLGHQRSGFLWTSVQTAGQSAKNFGEFEYGEGKPAGATWQKYYCSAKDVMGGGDPSQLFDPSIKLNASSAIPSLDAITERTAAPFDLAVPDIYRYATWKQSFEKSGPSNFNMIWLSSDHTGGTADPEAQVADNDLAVGKIVDEISHSQYWKNSAIFIAEDDTQDGADHVDGHRAPVQVISPYAVHGKTVSTFYSQISMVRTIQQILGAQPLNQKVAAATPMFDAFTDKPDFTPYTAVANQVPLTEGVVTEPACGYDTLGATGDKAAAVNAEAAKAAAVPASQQAHAAQWQKWAEKQRFTGTDTQNAVPDFDNPALMNRWTWYQTHHWTEAYPGDAEIFGPDDVPGVPAGSTSGDGDLG</sequence>
<feature type="region of interest" description="Disordered" evidence="1">
    <location>
        <begin position="939"/>
        <end position="961"/>
    </location>
</feature>
<dbReference type="InterPro" id="IPR011964">
    <property type="entry name" value="YVTN_b-propeller_repeat"/>
</dbReference>
<proteinExistence type="predicted"/>